<evidence type="ECO:0000256" key="1">
    <source>
        <dbReference type="SAM" id="SignalP"/>
    </source>
</evidence>
<gene>
    <name evidence="2" type="ORF">LENED_010191</name>
</gene>
<protein>
    <submittedName>
        <fullName evidence="2">Uncharacterized protein</fullName>
    </submittedName>
</protein>
<feature type="signal peptide" evidence="1">
    <location>
        <begin position="1"/>
        <end position="18"/>
    </location>
</feature>
<dbReference type="EMBL" id="BDGU01000589">
    <property type="protein sequence ID" value="GAW08145.1"/>
    <property type="molecule type" value="Genomic_DNA"/>
</dbReference>
<reference evidence="2 3" key="1">
    <citation type="submission" date="2016-08" db="EMBL/GenBank/DDBJ databases">
        <authorList>
            <consortium name="Lentinula edodes genome sequencing consortium"/>
            <person name="Sakamoto Y."/>
            <person name="Nakade K."/>
            <person name="Sato S."/>
            <person name="Yoshida Y."/>
            <person name="Miyazaki K."/>
            <person name="Natsume S."/>
            <person name="Konno N."/>
        </authorList>
    </citation>
    <scope>NUCLEOTIDE SEQUENCE [LARGE SCALE GENOMIC DNA]</scope>
    <source>
        <strain evidence="2 3">NBRC 111202</strain>
    </source>
</reference>
<dbReference type="Proteomes" id="UP000188533">
    <property type="component" value="Unassembled WGS sequence"/>
</dbReference>
<keyword evidence="3" id="KW-1185">Reference proteome</keyword>
<proteinExistence type="predicted"/>
<evidence type="ECO:0000313" key="3">
    <source>
        <dbReference type="Proteomes" id="UP000188533"/>
    </source>
</evidence>
<comment type="caution">
    <text evidence="2">The sequence shown here is derived from an EMBL/GenBank/DDBJ whole genome shotgun (WGS) entry which is preliminary data.</text>
</comment>
<dbReference type="AlphaFoldDB" id="A0A1Q3ELR9"/>
<organism evidence="2 3">
    <name type="scientific">Lentinula edodes</name>
    <name type="common">Shiitake mushroom</name>
    <name type="synonym">Lentinus edodes</name>
    <dbReference type="NCBI Taxonomy" id="5353"/>
    <lineage>
        <taxon>Eukaryota</taxon>
        <taxon>Fungi</taxon>
        <taxon>Dikarya</taxon>
        <taxon>Basidiomycota</taxon>
        <taxon>Agaricomycotina</taxon>
        <taxon>Agaricomycetes</taxon>
        <taxon>Agaricomycetidae</taxon>
        <taxon>Agaricales</taxon>
        <taxon>Marasmiineae</taxon>
        <taxon>Omphalotaceae</taxon>
        <taxon>Lentinula</taxon>
    </lineage>
</organism>
<accession>A0A1Q3ELR9</accession>
<evidence type="ECO:0000313" key="2">
    <source>
        <dbReference type="EMBL" id="GAW08145.1"/>
    </source>
</evidence>
<name>A0A1Q3ELR9_LENED</name>
<keyword evidence="1" id="KW-0732">Signal</keyword>
<feature type="chain" id="PRO_5012388342" evidence="1">
    <location>
        <begin position="19"/>
        <end position="169"/>
    </location>
</feature>
<reference evidence="2 3" key="2">
    <citation type="submission" date="2017-02" db="EMBL/GenBank/DDBJ databases">
        <title>A genome survey and senescence transcriptome analysis in Lentinula edodes.</title>
        <authorList>
            <person name="Sakamoto Y."/>
            <person name="Nakade K."/>
            <person name="Sato S."/>
            <person name="Yoshida Y."/>
            <person name="Miyazaki K."/>
            <person name="Natsume S."/>
            <person name="Konno N."/>
        </authorList>
    </citation>
    <scope>NUCLEOTIDE SEQUENCE [LARGE SCALE GENOMIC DNA]</scope>
    <source>
        <strain evidence="2 3">NBRC 111202</strain>
    </source>
</reference>
<sequence>MRLPTTLLIFGFASAVFAAPRPRNAFLDTGSGRETITATQFSGRDADLSPSHNPSMIGQIFSSVHAREDTVLVVYHRVNHESEGPSDKDKAEANKVLVDFVTPFAQTKGFSSVKVDGNSQFSGFTLSQPFRVPFTFSIKNNQFAGYVSMEHLSFWCIGPAAPYSWAGTI</sequence>